<comment type="caution">
    <text evidence="3">The sequence shown here is derived from an EMBL/GenBank/DDBJ whole genome shotgun (WGS) entry which is preliminary data.</text>
</comment>
<organism evidence="3 4">
    <name type="scientific">Pseudomonas ulcerans</name>
    <dbReference type="NCBI Taxonomy" id="3115852"/>
    <lineage>
        <taxon>Bacteria</taxon>
        <taxon>Pseudomonadati</taxon>
        <taxon>Pseudomonadota</taxon>
        <taxon>Gammaproteobacteria</taxon>
        <taxon>Pseudomonadales</taxon>
        <taxon>Pseudomonadaceae</taxon>
        <taxon>Pseudomonas</taxon>
    </lineage>
</organism>
<keyword evidence="2" id="KW-0812">Transmembrane</keyword>
<accession>A0ABU7HJL9</accession>
<name>A0ABU7HJL9_9PSED</name>
<protein>
    <recommendedName>
        <fullName evidence="5">Transmembrane protein</fullName>
    </recommendedName>
</protein>
<evidence type="ECO:0000313" key="3">
    <source>
        <dbReference type="EMBL" id="MEE1931729.1"/>
    </source>
</evidence>
<keyword evidence="2" id="KW-1133">Transmembrane helix</keyword>
<dbReference type="RefSeq" id="WP_330072713.1">
    <property type="nucleotide sequence ID" value="NZ_JAZDQJ010000001.1"/>
</dbReference>
<feature type="transmembrane region" description="Helical" evidence="2">
    <location>
        <begin position="189"/>
        <end position="210"/>
    </location>
</feature>
<sequence>MGIRVDVLPLDVNTPGHGVLRITGWEGSSEGLQCSLQSSQTQKFLHEGGQWNDVAHWFPLDGMSAAEGGAIETRIGPNLINPLLQASGTANFRIEVSQPATGQSEVHMVRLNPTLIASAELNSPIPTPPEPTPPPAPTPPPLPPKVETPPAPEPKGEPAPPPAPETPVEPTIVPEPVVLPPPGKPGNRWLLPLLLLVLLAVIAAGAWWWFNKQDPAPVVDEPVPAPTPAPIPETTAALPCTLESMQSQPELAFVQACIQNKPDSTTLLEVIKQAKANNHCGVAQRLYANRAQAGDIEIASAYAHEYDPKYHQASECFKAPDNATAAYWYETILGFDENNAEAKARFEELKP</sequence>
<gene>
    <name evidence="3" type="ORF">V0R50_00740</name>
</gene>
<proteinExistence type="predicted"/>
<evidence type="ECO:0000256" key="1">
    <source>
        <dbReference type="SAM" id="MobiDB-lite"/>
    </source>
</evidence>
<keyword evidence="4" id="KW-1185">Reference proteome</keyword>
<feature type="region of interest" description="Disordered" evidence="1">
    <location>
        <begin position="120"/>
        <end position="169"/>
    </location>
</feature>
<feature type="compositionally biased region" description="Pro residues" evidence="1">
    <location>
        <begin position="125"/>
        <end position="167"/>
    </location>
</feature>
<keyword evidence="2" id="KW-0472">Membrane</keyword>
<reference evidence="3 4" key="1">
    <citation type="submission" date="2024-01" db="EMBL/GenBank/DDBJ databases">
        <title>Unpublished Manusciprt.</title>
        <authorList>
            <person name="Duman M."/>
            <person name="Valdes E.G."/>
            <person name="Ajmi N."/>
            <person name="Altun S."/>
            <person name="Saticioglu I.B."/>
        </authorList>
    </citation>
    <scope>NUCLEOTIDE SEQUENCE [LARGE SCALE GENOMIC DNA]</scope>
    <source>
        <strain evidence="3 4">148P</strain>
    </source>
</reference>
<evidence type="ECO:0008006" key="5">
    <source>
        <dbReference type="Google" id="ProtNLM"/>
    </source>
</evidence>
<dbReference type="Proteomes" id="UP001335100">
    <property type="component" value="Unassembled WGS sequence"/>
</dbReference>
<evidence type="ECO:0000313" key="4">
    <source>
        <dbReference type="Proteomes" id="UP001335100"/>
    </source>
</evidence>
<dbReference type="EMBL" id="JAZDQJ010000001">
    <property type="protein sequence ID" value="MEE1931729.1"/>
    <property type="molecule type" value="Genomic_DNA"/>
</dbReference>
<evidence type="ECO:0000256" key="2">
    <source>
        <dbReference type="SAM" id="Phobius"/>
    </source>
</evidence>